<name>A0A839QZX3_9MICC</name>
<keyword evidence="2 5" id="KW-0238">DNA-binding</keyword>
<gene>
    <name evidence="5" type="ORF">E9229_003803</name>
</gene>
<organism evidence="5 6">
    <name type="scientific">Paeniglutamicibacter cryotolerans</name>
    <dbReference type="NCBI Taxonomy" id="670079"/>
    <lineage>
        <taxon>Bacteria</taxon>
        <taxon>Bacillati</taxon>
        <taxon>Actinomycetota</taxon>
        <taxon>Actinomycetes</taxon>
        <taxon>Micrococcales</taxon>
        <taxon>Micrococcaceae</taxon>
        <taxon>Paeniglutamicibacter</taxon>
    </lineage>
</organism>
<dbReference type="SUPFAM" id="SSF48008">
    <property type="entry name" value="GntR ligand-binding domain-like"/>
    <property type="match status" value="1"/>
</dbReference>
<dbReference type="GO" id="GO:0003677">
    <property type="term" value="F:DNA binding"/>
    <property type="evidence" value="ECO:0007669"/>
    <property type="project" value="UniProtKB-KW"/>
</dbReference>
<evidence type="ECO:0000256" key="1">
    <source>
        <dbReference type="ARBA" id="ARBA00023015"/>
    </source>
</evidence>
<dbReference type="InterPro" id="IPR008920">
    <property type="entry name" value="TF_FadR/GntR_C"/>
</dbReference>
<comment type="caution">
    <text evidence="5">The sequence shown here is derived from an EMBL/GenBank/DDBJ whole genome shotgun (WGS) entry which is preliminary data.</text>
</comment>
<evidence type="ECO:0000313" key="6">
    <source>
        <dbReference type="Proteomes" id="UP000523000"/>
    </source>
</evidence>
<evidence type="ECO:0000256" key="3">
    <source>
        <dbReference type="ARBA" id="ARBA00023163"/>
    </source>
</evidence>
<dbReference type="InterPro" id="IPR011711">
    <property type="entry name" value="GntR_C"/>
</dbReference>
<keyword evidence="1" id="KW-0805">Transcription regulation</keyword>
<sequence length="132" mass="15129">MDERDYDDINDVLGMQRKANDLHSFRSLDSRFHLAIAKATHNDVVYQQMVSLMRELEIARHVLPVDSSEQEIENTLDMHSQTLEAISSRDPDRISEVMSRHLAMMEQAWEGVSARKFSAHAQRLGFTISGDV</sequence>
<dbReference type="AlphaFoldDB" id="A0A839QZX3"/>
<dbReference type="Gene3D" id="1.20.120.530">
    <property type="entry name" value="GntR ligand-binding domain-like"/>
    <property type="match status" value="1"/>
</dbReference>
<dbReference type="Proteomes" id="UP000523000">
    <property type="component" value="Unassembled WGS sequence"/>
</dbReference>
<accession>A0A839QZX3</accession>
<keyword evidence="3" id="KW-0804">Transcription</keyword>
<evidence type="ECO:0000313" key="5">
    <source>
        <dbReference type="EMBL" id="MBB2997531.1"/>
    </source>
</evidence>
<proteinExistence type="predicted"/>
<reference evidence="5 6" key="1">
    <citation type="submission" date="2020-08" db="EMBL/GenBank/DDBJ databases">
        <title>Sequencing the genomes of 1000 actinobacteria strains.</title>
        <authorList>
            <person name="Klenk H.-P."/>
        </authorList>
    </citation>
    <scope>NUCLEOTIDE SEQUENCE [LARGE SCALE GENOMIC DNA]</scope>
    <source>
        <strain evidence="5 6">DSM 22826</strain>
    </source>
</reference>
<protein>
    <submittedName>
        <fullName evidence="5">DNA-binding FadR family transcriptional regulator</fullName>
    </submittedName>
</protein>
<evidence type="ECO:0000259" key="4">
    <source>
        <dbReference type="Pfam" id="PF07729"/>
    </source>
</evidence>
<evidence type="ECO:0000256" key="2">
    <source>
        <dbReference type="ARBA" id="ARBA00023125"/>
    </source>
</evidence>
<keyword evidence="6" id="KW-1185">Reference proteome</keyword>
<feature type="domain" description="GntR C-terminal" evidence="4">
    <location>
        <begin position="2"/>
        <end position="103"/>
    </location>
</feature>
<dbReference type="Pfam" id="PF07729">
    <property type="entry name" value="FCD"/>
    <property type="match status" value="1"/>
</dbReference>
<dbReference type="EMBL" id="JACHVS010000005">
    <property type="protein sequence ID" value="MBB2997531.1"/>
    <property type="molecule type" value="Genomic_DNA"/>
</dbReference>